<feature type="transmembrane region" description="Helical" evidence="1">
    <location>
        <begin position="67"/>
        <end position="87"/>
    </location>
</feature>
<keyword evidence="3" id="KW-1185">Reference proteome</keyword>
<dbReference type="RefSeq" id="WP_089226997.1">
    <property type="nucleotide sequence ID" value="NZ_FZOF01000020.1"/>
</dbReference>
<gene>
    <name evidence="2" type="ORF">SAMN05216252_1201</name>
</gene>
<feature type="transmembrane region" description="Helical" evidence="1">
    <location>
        <begin position="38"/>
        <end position="55"/>
    </location>
</feature>
<protein>
    <submittedName>
        <fullName evidence="2">Uncharacterized protein</fullName>
    </submittedName>
</protein>
<keyword evidence="1" id="KW-1133">Transmembrane helix</keyword>
<sequence length="122" mass="12934">MTQAADSPNRANAASGLRFLTELIGWTATPWALHRVDWAVATAALVLLIGLPAVVGTPGDRPFDPPVAIPGAAMLLLVLLEVAAAAVAPWFAWPAWAAVVATALAATSVVLEQPRWRWLLRH</sequence>
<evidence type="ECO:0000313" key="2">
    <source>
        <dbReference type="EMBL" id="SNT29747.1"/>
    </source>
</evidence>
<dbReference type="AlphaFoldDB" id="A0A239LGG4"/>
<dbReference type="Proteomes" id="UP000198280">
    <property type="component" value="Unassembled WGS sequence"/>
</dbReference>
<proteinExistence type="predicted"/>
<organism evidence="2 3">
    <name type="scientific">Actinacidiphila glaucinigra</name>
    <dbReference type="NCBI Taxonomy" id="235986"/>
    <lineage>
        <taxon>Bacteria</taxon>
        <taxon>Bacillati</taxon>
        <taxon>Actinomycetota</taxon>
        <taxon>Actinomycetes</taxon>
        <taxon>Kitasatosporales</taxon>
        <taxon>Streptomycetaceae</taxon>
        <taxon>Actinacidiphila</taxon>
    </lineage>
</organism>
<evidence type="ECO:0000313" key="3">
    <source>
        <dbReference type="Proteomes" id="UP000198280"/>
    </source>
</evidence>
<feature type="transmembrane region" description="Helical" evidence="1">
    <location>
        <begin position="93"/>
        <end position="111"/>
    </location>
</feature>
<dbReference type="EMBL" id="FZOF01000020">
    <property type="protein sequence ID" value="SNT29747.1"/>
    <property type="molecule type" value="Genomic_DNA"/>
</dbReference>
<evidence type="ECO:0000256" key="1">
    <source>
        <dbReference type="SAM" id="Phobius"/>
    </source>
</evidence>
<name>A0A239LGG4_9ACTN</name>
<keyword evidence="1" id="KW-0472">Membrane</keyword>
<dbReference type="OrthoDB" id="6387906at2"/>
<reference evidence="2 3" key="1">
    <citation type="submission" date="2017-06" db="EMBL/GenBank/DDBJ databases">
        <authorList>
            <person name="Kim H.J."/>
            <person name="Triplett B.A."/>
        </authorList>
    </citation>
    <scope>NUCLEOTIDE SEQUENCE [LARGE SCALE GENOMIC DNA]</scope>
    <source>
        <strain evidence="2 3">CGMCC 4.1858</strain>
    </source>
</reference>
<accession>A0A239LGG4</accession>
<keyword evidence="1" id="KW-0812">Transmembrane</keyword>